<dbReference type="PANTHER" id="PTHR42939:SF1">
    <property type="entry name" value="ABC TRANSPORTER ATP-BINDING PROTEIN ALBC-RELATED"/>
    <property type="match status" value="1"/>
</dbReference>
<organism evidence="5 6">
    <name type="scientific">Sulfobacillus thermosulfidooxidans</name>
    <dbReference type="NCBI Taxonomy" id="28034"/>
    <lineage>
        <taxon>Bacteria</taxon>
        <taxon>Bacillati</taxon>
        <taxon>Bacillota</taxon>
        <taxon>Clostridia</taxon>
        <taxon>Eubacteriales</taxon>
        <taxon>Clostridiales Family XVII. Incertae Sedis</taxon>
        <taxon>Sulfobacillus</taxon>
    </lineage>
</organism>
<evidence type="ECO:0000256" key="2">
    <source>
        <dbReference type="ARBA" id="ARBA00022741"/>
    </source>
</evidence>
<dbReference type="InterPro" id="IPR003593">
    <property type="entry name" value="AAA+_ATPase"/>
</dbReference>
<accession>A0A2T2WRA3</accession>
<dbReference type="PANTHER" id="PTHR42939">
    <property type="entry name" value="ABC TRANSPORTER ATP-BINDING PROTEIN ALBC-RELATED"/>
    <property type="match status" value="1"/>
</dbReference>
<dbReference type="GO" id="GO:0016887">
    <property type="term" value="F:ATP hydrolysis activity"/>
    <property type="evidence" value="ECO:0007669"/>
    <property type="project" value="InterPro"/>
</dbReference>
<dbReference type="EMBL" id="PXYX01000043">
    <property type="protein sequence ID" value="PSR24774.1"/>
    <property type="molecule type" value="Genomic_DNA"/>
</dbReference>
<dbReference type="AlphaFoldDB" id="A0A2T2WRA3"/>
<proteinExistence type="predicted"/>
<name>A0A2T2WRA3_SULTH</name>
<keyword evidence="1" id="KW-0813">Transport</keyword>
<sequence>MNTLNSRKALLSLNDLNFGYGKESLFVNADIEIGEGETVRLTGANGTGKTTLLKILSGVIDRGVQYRVQWRGQSVKSVDEIRQRISFAVDTPQLFEELSCKENIEVMQLLWELDTSYFDAVVDLCANMGMDETLFERPVKSCSLGTQHKLFLAMVLARPADLYLLDEPFNTLDQSSRGFIARRITNDPNHSYLIVSHLAQPGLEFNRTLNILDIAGPRQISHVRSYE</sequence>
<evidence type="ECO:0000259" key="4">
    <source>
        <dbReference type="PROSITE" id="PS50893"/>
    </source>
</evidence>
<dbReference type="PROSITE" id="PS50893">
    <property type="entry name" value="ABC_TRANSPORTER_2"/>
    <property type="match status" value="1"/>
</dbReference>
<keyword evidence="3 5" id="KW-0067">ATP-binding</keyword>
<dbReference type="InterPro" id="IPR003439">
    <property type="entry name" value="ABC_transporter-like_ATP-bd"/>
</dbReference>
<evidence type="ECO:0000313" key="5">
    <source>
        <dbReference type="EMBL" id="PSR24774.1"/>
    </source>
</evidence>
<evidence type="ECO:0000313" key="6">
    <source>
        <dbReference type="Proteomes" id="UP000242705"/>
    </source>
</evidence>
<dbReference type="InterPro" id="IPR027417">
    <property type="entry name" value="P-loop_NTPase"/>
</dbReference>
<dbReference type="Pfam" id="PF00005">
    <property type="entry name" value="ABC_tran"/>
    <property type="match status" value="1"/>
</dbReference>
<dbReference type="GO" id="GO:0005524">
    <property type="term" value="F:ATP binding"/>
    <property type="evidence" value="ECO:0007669"/>
    <property type="project" value="UniProtKB-KW"/>
</dbReference>
<evidence type="ECO:0000256" key="3">
    <source>
        <dbReference type="ARBA" id="ARBA00022840"/>
    </source>
</evidence>
<keyword evidence="2" id="KW-0547">Nucleotide-binding</keyword>
<protein>
    <submittedName>
        <fullName evidence="5">ABC transporter ATP-binding protein</fullName>
    </submittedName>
</protein>
<dbReference type="Proteomes" id="UP000242705">
    <property type="component" value="Unassembled WGS sequence"/>
</dbReference>
<dbReference type="Gene3D" id="3.40.50.300">
    <property type="entry name" value="P-loop containing nucleotide triphosphate hydrolases"/>
    <property type="match status" value="1"/>
</dbReference>
<comment type="caution">
    <text evidence="5">The sequence shown here is derived from an EMBL/GenBank/DDBJ whole genome shotgun (WGS) entry which is preliminary data.</text>
</comment>
<gene>
    <name evidence="5" type="ORF">C7B47_14010</name>
</gene>
<dbReference type="SUPFAM" id="SSF52540">
    <property type="entry name" value="P-loop containing nucleoside triphosphate hydrolases"/>
    <property type="match status" value="1"/>
</dbReference>
<feature type="domain" description="ABC transporter" evidence="4">
    <location>
        <begin position="11"/>
        <end position="223"/>
    </location>
</feature>
<reference evidence="5 6" key="1">
    <citation type="journal article" date="2014" name="BMC Genomics">
        <title>Comparison of environmental and isolate Sulfobacillus genomes reveals diverse carbon, sulfur, nitrogen, and hydrogen metabolisms.</title>
        <authorList>
            <person name="Justice N.B."/>
            <person name="Norman A."/>
            <person name="Brown C.T."/>
            <person name="Singh A."/>
            <person name="Thomas B.C."/>
            <person name="Banfield J.F."/>
        </authorList>
    </citation>
    <scope>NUCLEOTIDE SEQUENCE [LARGE SCALE GENOMIC DNA]</scope>
    <source>
        <strain evidence="5">AMDSBA5</strain>
    </source>
</reference>
<dbReference type="InterPro" id="IPR051782">
    <property type="entry name" value="ABC_Transporter_VariousFunc"/>
</dbReference>
<evidence type="ECO:0000256" key="1">
    <source>
        <dbReference type="ARBA" id="ARBA00022448"/>
    </source>
</evidence>
<dbReference type="SMART" id="SM00382">
    <property type="entry name" value="AAA"/>
    <property type="match status" value="1"/>
</dbReference>